<organism evidence="2 3">
    <name type="scientific">Phanerochaete carnosa (strain HHB-10118-sp)</name>
    <name type="common">White-rot fungus</name>
    <name type="synonym">Peniophora carnosa</name>
    <dbReference type="NCBI Taxonomy" id="650164"/>
    <lineage>
        <taxon>Eukaryota</taxon>
        <taxon>Fungi</taxon>
        <taxon>Dikarya</taxon>
        <taxon>Basidiomycota</taxon>
        <taxon>Agaricomycotina</taxon>
        <taxon>Agaricomycetes</taxon>
        <taxon>Polyporales</taxon>
        <taxon>Phanerochaetaceae</taxon>
        <taxon>Phanerochaete</taxon>
    </lineage>
</organism>
<accession>K5VTE6</accession>
<keyword evidence="3" id="KW-1185">Reference proteome</keyword>
<evidence type="ECO:0000256" key="1">
    <source>
        <dbReference type="SAM" id="MobiDB-lite"/>
    </source>
</evidence>
<evidence type="ECO:0000313" key="3">
    <source>
        <dbReference type="Proteomes" id="UP000008370"/>
    </source>
</evidence>
<feature type="region of interest" description="Disordered" evidence="1">
    <location>
        <begin position="1"/>
        <end position="22"/>
    </location>
</feature>
<name>K5VTE6_PHACS</name>
<protein>
    <submittedName>
        <fullName evidence="2">Uncharacterized protein</fullName>
    </submittedName>
</protein>
<dbReference type="EMBL" id="JH930479">
    <property type="protein sequence ID" value="EKM50070.1"/>
    <property type="molecule type" value="Genomic_DNA"/>
</dbReference>
<dbReference type="Proteomes" id="UP000008370">
    <property type="component" value="Unassembled WGS sequence"/>
</dbReference>
<dbReference type="RefSeq" id="XP_007401264.1">
    <property type="nucleotide sequence ID" value="XM_007401202.1"/>
</dbReference>
<dbReference type="GeneID" id="18911543"/>
<evidence type="ECO:0000313" key="2">
    <source>
        <dbReference type="EMBL" id="EKM50070.1"/>
    </source>
</evidence>
<dbReference type="OrthoDB" id="10670832at2759"/>
<dbReference type="InParanoid" id="K5VTE6"/>
<proteinExistence type="predicted"/>
<sequence length="389" mass="43635">MSPHVSHVPLLGQGGVEGTTDPNRLVHQYKQLEEDPGTFMLDMYRDTIRRNHQEPHSQRSRANVVSDIVSSIKQARLAGNLYLDDLLRTDFMSVVLNIILDGHFCGFSKDELLCWSTNLTDYLENVKPYVVWTITLFTVCLDAAISVWESSFPASSAQYRELSVVFHSLLRASSKFWDALWEIRTPFLDSQPVPSEATHSPVDMVDQIITDFATLSWFIERRLGPSWPATIRAPSCRIAHVMVACWIWGSQEVRRHTALEQAMIMAGDRCQSPAHGSGYTKIFQNELQVAGCTGPMQVAGAILRDYRGEFRGVNQMLHALLWALTVLRPDKKSPMTSSPDVERALLMGALAAARTQACVVNVTDNGWELGMDLLCFFITNLQNDVSMLS</sequence>
<reference evidence="2 3" key="1">
    <citation type="journal article" date="2012" name="BMC Genomics">
        <title>Comparative genomics of the white-rot fungi, Phanerochaete carnosa and P. chrysosporium, to elucidate the genetic basis of the distinct wood types they colonize.</title>
        <authorList>
            <person name="Suzuki H."/>
            <person name="MacDonald J."/>
            <person name="Syed K."/>
            <person name="Salamov A."/>
            <person name="Hori C."/>
            <person name="Aerts A."/>
            <person name="Henrissat B."/>
            <person name="Wiebenga A."/>
            <person name="vanKuyk P.A."/>
            <person name="Barry K."/>
            <person name="Lindquist E."/>
            <person name="LaButti K."/>
            <person name="Lapidus A."/>
            <person name="Lucas S."/>
            <person name="Coutinho P."/>
            <person name="Gong Y."/>
            <person name="Samejima M."/>
            <person name="Mahadevan R."/>
            <person name="Abou-Zaid M."/>
            <person name="de Vries R.P."/>
            <person name="Igarashi K."/>
            <person name="Yadav J.S."/>
            <person name="Grigoriev I.V."/>
            <person name="Master E.R."/>
        </authorList>
    </citation>
    <scope>NUCLEOTIDE SEQUENCE [LARGE SCALE GENOMIC DNA]</scope>
    <source>
        <strain evidence="2 3">HHB-10118-sp</strain>
    </source>
</reference>
<dbReference type="HOGENOM" id="CLU_710006_0_0_1"/>
<gene>
    <name evidence="2" type="ORF">PHACADRAFT_200916</name>
</gene>
<dbReference type="KEGG" id="pco:PHACADRAFT_200916"/>
<dbReference type="AlphaFoldDB" id="K5VTE6"/>